<name>A0A9D1TUE0_9GAMM</name>
<evidence type="ECO:0000313" key="1">
    <source>
        <dbReference type="EMBL" id="HIW07126.1"/>
    </source>
</evidence>
<proteinExistence type="predicted"/>
<sequence>MHPFTLELNARLRPLDRGDIYEDPLHEILEEHGLGETSGGGTGMGDNGEVAYCDVELSLKDNTPETLAEVIKIIETIGIPKGSFLRGEDYKEPVGQLEGLALYVNGTELADEVYENCDINHVISTICELIEGKGDFYSYNEHLSDTALYFYGSSYQEMVEIITPFLQEYPLCEKSRLLQIA</sequence>
<evidence type="ECO:0000313" key="2">
    <source>
        <dbReference type="Proteomes" id="UP000823934"/>
    </source>
</evidence>
<protein>
    <submittedName>
        <fullName evidence="1">Uncharacterized protein</fullName>
    </submittedName>
</protein>
<reference evidence="1" key="1">
    <citation type="journal article" date="2021" name="PeerJ">
        <title>Extensive microbial diversity within the chicken gut microbiome revealed by metagenomics and culture.</title>
        <authorList>
            <person name="Gilroy R."/>
            <person name="Ravi A."/>
            <person name="Getino M."/>
            <person name="Pursley I."/>
            <person name="Horton D.L."/>
            <person name="Alikhan N.F."/>
            <person name="Baker D."/>
            <person name="Gharbi K."/>
            <person name="Hall N."/>
            <person name="Watson M."/>
            <person name="Adriaenssens E.M."/>
            <person name="Foster-Nyarko E."/>
            <person name="Jarju S."/>
            <person name="Secka A."/>
            <person name="Antonio M."/>
            <person name="Oren A."/>
            <person name="Chaudhuri R.R."/>
            <person name="La Ragione R."/>
            <person name="Hildebrand F."/>
            <person name="Pallen M.J."/>
        </authorList>
    </citation>
    <scope>NUCLEOTIDE SEQUENCE</scope>
    <source>
        <strain evidence="1">CHK160-9182</strain>
    </source>
</reference>
<comment type="caution">
    <text evidence="1">The sequence shown here is derived from an EMBL/GenBank/DDBJ whole genome shotgun (WGS) entry which is preliminary data.</text>
</comment>
<reference evidence="1" key="2">
    <citation type="submission" date="2021-04" db="EMBL/GenBank/DDBJ databases">
        <authorList>
            <person name="Gilroy R."/>
        </authorList>
    </citation>
    <scope>NUCLEOTIDE SEQUENCE</scope>
    <source>
        <strain evidence="1">CHK160-9182</strain>
    </source>
</reference>
<gene>
    <name evidence="1" type="ORF">H9889_07370</name>
</gene>
<dbReference type="AlphaFoldDB" id="A0A9D1TUE0"/>
<dbReference type="EMBL" id="DXHP01000167">
    <property type="protein sequence ID" value="HIW07126.1"/>
    <property type="molecule type" value="Genomic_DNA"/>
</dbReference>
<dbReference type="Proteomes" id="UP000823934">
    <property type="component" value="Unassembled WGS sequence"/>
</dbReference>
<organism evidence="1 2">
    <name type="scientific">Candidatus Ignatzschineria merdigallinarum</name>
    <dbReference type="NCBI Taxonomy" id="2838621"/>
    <lineage>
        <taxon>Bacteria</taxon>
        <taxon>Pseudomonadati</taxon>
        <taxon>Pseudomonadota</taxon>
        <taxon>Gammaproteobacteria</taxon>
        <taxon>Cardiobacteriales</taxon>
        <taxon>Ignatzschineriaceae</taxon>
        <taxon>Ignatzschineria</taxon>
    </lineage>
</organism>
<accession>A0A9D1TUE0</accession>